<keyword evidence="1 6" id="KW-0436">Ligase</keyword>
<gene>
    <name evidence="6" type="primary">birA_1</name>
    <name evidence="6" type="ORF">LH5_00516</name>
</gene>
<dbReference type="RefSeq" id="WP_014918880.1">
    <property type="nucleotide sequence ID" value="NZ_CP019581.1"/>
</dbReference>
<evidence type="ECO:0000313" key="6">
    <source>
        <dbReference type="EMBL" id="AZK90777.1"/>
    </source>
</evidence>
<name>A0A3S8SA62_LACHE</name>
<dbReference type="InterPro" id="IPR003142">
    <property type="entry name" value="BPL_C"/>
</dbReference>
<dbReference type="GO" id="GO:0009249">
    <property type="term" value="P:protein lipoylation"/>
    <property type="evidence" value="ECO:0007669"/>
    <property type="project" value="UniProtKB-ARBA"/>
</dbReference>
<dbReference type="Gene3D" id="2.30.30.100">
    <property type="match status" value="1"/>
</dbReference>
<evidence type="ECO:0000256" key="4">
    <source>
        <dbReference type="ARBA" id="ARBA00023267"/>
    </source>
</evidence>
<organism evidence="6 7">
    <name type="scientific">Lactobacillus helveticus</name>
    <name type="common">Lactobacillus suntoryeus</name>
    <dbReference type="NCBI Taxonomy" id="1587"/>
    <lineage>
        <taxon>Bacteria</taxon>
        <taxon>Bacillati</taxon>
        <taxon>Bacillota</taxon>
        <taxon>Bacilli</taxon>
        <taxon>Lactobacillales</taxon>
        <taxon>Lactobacillaceae</taxon>
        <taxon>Lactobacillus</taxon>
    </lineage>
</organism>
<dbReference type="CDD" id="cd16442">
    <property type="entry name" value="BPL"/>
    <property type="match status" value="1"/>
</dbReference>
<dbReference type="SUPFAM" id="SSF50037">
    <property type="entry name" value="C-terminal domain of transcriptional repressors"/>
    <property type="match status" value="1"/>
</dbReference>
<accession>A0A3S8SA62</accession>
<keyword evidence="3" id="KW-0067">ATP-binding</keyword>
<evidence type="ECO:0000256" key="2">
    <source>
        <dbReference type="ARBA" id="ARBA00022741"/>
    </source>
</evidence>
<protein>
    <recommendedName>
        <fullName evidence="5">biotin--[biotin carboxyl-carrier protein] ligase</fullName>
        <ecNumber evidence="5">6.3.4.15</ecNumber>
    </recommendedName>
</protein>
<dbReference type="InterPro" id="IPR045864">
    <property type="entry name" value="aa-tRNA-synth_II/BPL/LPL"/>
</dbReference>
<dbReference type="GO" id="GO:0004077">
    <property type="term" value="F:biotin--[biotin carboxyl-carrier protein] ligase activity"/>
    <property type="evidence" value="ECO:0007669"/>
    <property type="project" value="UniProtKB-EC"/>
</dbReference>
<keyword evidence="4" id="KW-0092">Biotin</keyword>
<keyword evidence="2" id="KW-0547">Nucleotide-binding</keyword>
<evidence type="ECO:0000256" key="1">
    <source>
        <dbReference type="ARBA" id="ARBA00022598"/>
    </source>
</evidence>
<dbReference type="Gene3D" id="3.30.930.10">
    <property type="entry name" value="Bira Bifunctional Protein, Domain 2"/>
    <property type="match status" value="1"/>
</dbReference>
<dbReference type="AlphaFoldDB" id="A0A3S8SA62"/>
<dbReference type="GeneID" id="99756684"/>
<evidence type="ECO:0000313" key="7">
    <source>
        <dbReference type="Proteomes" id="UP000267945"/>
    </source>
</evidence>
<dbReference type="InterPro" id="IPR004408">
    <property type="entry name" value="Biotin_CoA_COase_ligase"/>
</dbReference>
<evidence type="ECO:0000256" key="3">
    <source>
        <dbReference type="ARBA" id="ARBA00022840"/>
    </source>
</evidence>
<dbReference type="InterPro" id="IPR008988">
    <property type="entry name" value="Transcriptional_repressor_C"/>
</dbReference>
<proteinExistence type="predicted"/>
<dbReference type="PROSITE" id="PS51733">
    <property type="entry name" value="BPL_LPL_CATALYTIC"/>
    <property type="match status" value="1"/>
</dbReference>
<dbReference type="InterPro" id="IPR004143">
    <property type="entry name" value="BPL_LPL_catalytic"/>
</dbReference>
<reference evidence="6 7" key="1">
    <citation type="submission" date="2017-02" db="EMBL/GenBank/DDBJ databases">
        <title>Complete genome sequence of Lactobacillus helveticus.</title>
        <authorList>
            <person name="Kim J.F."/>
            <person name="Chung Y."/>
            <person name="Kwak M."/>
        </authorList>
    </citation>
    <scope>NUCLEOTIDE SEQUENCE [LARGE SCALE GENOMIC DNA]</scope>
    <source>
        <strain evidence="6 7">LH5</strain>
    </source>
</reference>
<dbReference type="GO" id="GO:0005524">
    <property type="term" value="F:ATP binding"/>
    <property type="evidence" value="ECO:0007669"/>
    <property type="project" value="UniProtKB-KW"/>
</dbReference>
<dbReference type="Pfam" id="PF03099">
    <property type="entry name" value="BPL_LplA_LipB"/>
    <property type="match status" value="1"/>
</dbReference>
<dbReference type="PANTHER" id="PTHR12835">
    <property type="entry name" value="BIOTIN PROTEIN LIGASE"/>
    <property type="match status" value="1"/>
</dbReference>
<dbReference type="SUPFAM" id="SSF55681">
    <property type="entry name" value="Class II aaRS and biotin synthetases"/>
    <property type="match status" value="1"/>
</dbReference>
<dbReference type="GO" id="GO:0016740">
    <property type="term" value="F:transferase activity"/>
    <property type="evidence" value="ECO:0007669"/>
    <property type="project" value="UniProtKB-ARBA"/>
</dbReference>
<sequence length="234" mass="26796">MLVYRYDQVESTQDLAKDYLKNKNKKIAAFVAQSQTNGYGKQGHFFYSPAQTGIYFSIAFPNFEIVQDKINLLTPCIATYVVDVLRKFYPQKDFLLKWVNDIFLENKKVAGILTEYENNSLIIGVGINVTTHNFPEGIKFKAGYISDTFFEHKKMTNELLQAVELASKNYGQVQFMEQYRQLSWLIGKKVNLKLGQKEVMGVVKTIDDAGKLVIFTDNQIKRFSSGEVTKVELP</sequence>
<dbReference type="PANTHER" id="PTHR12835:SF5">
    <property type="entry name" value="BIOTIN--PROTEIN LIGASE"/>
    <property type="match status" value="1"/>
</dbReference>
<dbReference type="Proteomes" id="UP000267945">
    <property type="component" value="Chromosome"/>
</dbReference>
<dbReference type="Pfam" id="PF02237">
    <property type="entry name" value="BPL_C"/>
    <property type="match status" value="1"/>
</dbReference>
<dbReference type="GO" id="GO:0005737">
    <property type="term" value="C:cytoplasm"/>
    <property type="evidence" value="ECO:0007669"/>
    <property type="project" value="TreeGrafter"/>
</dbReference>
<dbReference type="EMBL" id="CP019581">
    <property type="protein sequence ID" value="AZK90777.1"/>
    <property type="molecule type" value="Genomic_DNA"/>
</dbReference>
<dbReference type="NCBIfam" id="TIGR00121">
    <property type="entry name" value="birA_ligase"/>
    <property type="match status" value="1"/>
</dbReference>
<dbReference type="EC" id="6.3.4.15" evidence="5"/>
<evidence type="ECO:0000256" key="5">
    <source>
        <dbReference type="ARBA" id="ARBA00024227"/>
    </source>
</evidence>